<feature type="signal peptide" evidence="1">
    <location>
        <begin position="1"/>
        <end position="30"/>
    </location>
</feature>
<dbReference type="InterPro" id="IPR049046">
    <property type="entry name" value="Beta-AFase-like_GH127_middle"/>
</dbReference>
<evidence type="ECO:0008006" key="6">
    <source>
        <dbReference type="Google" id="ProtNLM"/>
    </source>
</evidence>
<feature type="chain" id="PRO_5046157254" description="DUF1680 family protein" evidence="1">
    <location>
        <begin position="31"/>
        <end position="691"/>
    </location>
</feature>
<dbReference type="RefSeq" id="WP_310096791.1">
    <property type="nucleotide sequence ID" value="NZ_JAVDUU010000003.1"/>
</dbReference>
<proteinExistence type="predicted"/>
<dbReference type="SUPFAM" id="SSF48208">
    <property type="entry name" value="Six-hairpin glycosidases"/>
    <property type="match status" value="1"/>
</dbReference>
<dbReference type="Proteomes" id="UP001247620">
    <property type="component" value="Unassembled WGS sequence"/>
</dbReference>
<feature type="domain" description="Non-reducing end beta-L-arabinofuranosidase-like GH127 catalytic" evidence="2">
    <location>
        <begin position="66"/>
        <end position="425"/>
    </location>
</feature>
<comment type="caution">
    <text evidence="4">The sequence shown here is derived from an EMBL/GenBank/DDBJ whole genome shotgun (WGS) entry which is preliminary data.</text>
</comment>
<keyword evidence="5" id="KW-1185">Reference proteome</keyword>
<evidence type="ECO:0000259" key="3">
    <source>
        <dbReference type="Pfam" id="PF20736"/>
    </source>
</evidence>
<dbReference type="InterPro" id="IPR008928">
    <property type="entry name" value="6-hairpin_glycosidase_sf"/>
</dbReference>
<accession>A0ABU1TCH9</accession>
<feature type="domain" description="Non-reducing end beta-L-arabinofuranosidase-like GH127 middle" evidence="3">
    <location>
        <begin position="437"/>
        <end position="533"/>
    </location>
</feature>
<dbReference type="PANTHER" id="PTHR31151:SF0">
    <property type="entry name" value="PROLINE-TRNA LIGASE (DUF1680)"/>
    <property type="match status" value="1"/>
</dbReference>
<name>A0ABU1TCH9_9SPHI</name>
<dbReference type="Pfam" id="PF07944">
    <property type="entry name" value="Beta-AFase-like_GH127_cat"/>
    <property type="match status" value="1"/>
</dbReference>
<gene>
    <name evidence="4" type="ORF">J2W55_002960</name>
</gene>
<dbReference type="EMBL" id="JAVDUU010000003">
    <property type="protein sequence ID" value="MDR6943107.1"/>
    <property type="molecule type" value="Genomic_DNA"/>
</dbReference>
<evidence type="ECO:0000259" key="2">
    <source>
        <dbReference type="Pfam" id="PF07944"/>
    </source>
</evidence>
<evidence type="ECO:0000256" key="1">
    <source>
        <dbReference type="SAM" id="SignalP"/>
    </source>
</evidence>
<protein>
    <recommendedName>
        <fullName evidence="6">DUF1680 family protein</fullName>
    </recommendedName>
</protein>
<organism evidence="4 5">
    <name type="scientific">Mucilaginibacter pocheonensis</name>
    <dbReference type="NCBI Taxonomy" id="398050"/>
    <lineage>
        <taxon>Bacteria</taxon>
        <taxon>Pseudomonadati</taxon>
        <taxon>Bacteroidota</taxon>
        <taxon>Sphingobacteriia</taxon>
        <taxon>Sphingobacteriales</taxon>
        <taxon>Sphingobacteriaceae</taxon>
        <taxon>Mucilaginibacter</taxon>
    </lineage>
</organism>
<sequence>MRFKNKINHIKKGICFASAIACCGVYTATAQTGIKASTVTKVDNQQLNAFYVNNRAPLQKQYFTRLPVGSIKAGGWLKKALELQRDGLTGNLGEISIWLSKTNNAWLNKEGKGEYGWEELPYWLKGYANIGYMLGDKKMIAEAKFWIDAVLNNQREDGDFGPARMNKGNRDLWTNMPMLWCLQSYYEYTKDPRVIPFMTKYFKYELSVPDDKFLEDYWENSRGGDNMTSVYWLYNRTGDKFLLDLAAKLDRNTANWRQAHDLPNWHNVNVAQCFREPATFYLQSHDPKDLDATYNDFKLIRAIYGQVPGGMFGADENARKGYDDPRQAVETCGMVEQMTSDQMLLGNTGDRFWAENCEDVAFNTFSAAFMPDYRSLRYLTAPNMIVSDSKNHNPGIANEGPFLMMNPFSSRCCQHNHAAGWVYYAENSWMATPDNGIAATLYTQGQVTAKVGNGTTVSLNETTRYPFEDQVYFTVNTARAVNFPLYLRIPEWCKGASVKVNGVAVNVNTATGDYIRLAKTWKNGDKITLHLPMQLKVRQWSTNKNSVSINYGPLTYSLKIDEQYTKEDSRTSTQGDSHWQATADPQKWPSYEIHPASAWNYGLVIDAQHPEKSIEIIRRSWPKDDNPFTNANAPIELKAKGKKIPGWTIDQYGLCGLLPQSPVKTDQPLSELTLVPMGGARLRIASFPVAE</sequence>
<reference evidence="4 5" key="1">
    <citation type="submission" date="2023-07" db="EMBL/GenBank/DDBJ databases">
        <title>Sorghum-associated microbial communities from plants grown in Nebraska, USA.</title>
        <authorList>
            <person name="Schachtman D."/>
        </authorList>
    </citation>
    <scope>NUCLEOTIDE SEQUENCE [LARGE SCALE GENOMIC DNA]</scope>
    <source>
        <strain evidence="4 5">3262</strain>
    </source>
</reference>
<dbReference type="Pfam" id="PF20736">
    <property type="entry name" value="Glyco_hydro127M"/>
    <property type="match status" value="1"/>
</dbReference>
<dbReference type="PANTHER" id="PTHR31151">
    <property type="entry name" value="PROLINE-TRNA LIGASE (DUF1680)"/>
    <property type="match status" value="1"/>
</dbReference>
<keyword evidence="1" id="KW-0732">Signal</keyword>
<evidence type="ECO:0000313" key="4">
    <source>
        <dbReference type="EMBL" id="MDR6943107.1"/>
    </source>
</evidence>
<evidence type="ECO:0000313" key="5">
    <source>
        <dbReference type="Proteomes" id="UP001247620"/>
    </source>
</evidence>
<dbReference type="InterPro" id="IPR012878">
    <property type="entry name" value="Beta-AFase-like_GH127_cat"/>
</dbReference>